<name>A0A3E0INZ7_9STAP</name>
<dbReference type="InterPro" id="IPR044925">
    <property type="entry name" value="His-Me_finger_sf"/>
</dbReference>
<protein>
    <recommendedName>
        <fullName evidence="1">HNH nuclease domain-containing protein</fullName>
    </recommendedName>
</protein>
<sequence>MKQNEINTTKIEWLQALLKKKKAYKLHYYKHIVITRDKELYELKTGNQIHIKRSKARLKKKKGEIHTVNINNCFNFYFGRFSDVKKRKMILRDKLYILQDSKNIRYEIDLKTYSKKRLSELATYIQLEDDEEMRPVEEKHIKTLLEWKQEDKDLKKILEEAHYKNLYVTNKGRLLKGTVFNRKKTGEALRSATAPYHFYSLKLYEDTRVILYVHRLIAMVFKHDEYIEMTNQFELNNIVVNHKDGDKTNNNIENLEWCSQAYNVQHARLMQAKKRAKLFKEYKKIS</sequence>
<dbReference type="Gene3D" id="3.90.75.20">
    <property type="match status" value="1"/>
</dbReference>
<dbReference type="EMBL" id="QKXQ01000360">
    <property type="protein sequence ID" value="REH94319.1"/>
    <property type="molecule type" value="Genomic_DNA"/>
</dbReference>
<accession>A0A3E0INZ7</accession>
<dbReference type="SUPFAM" id="SSF54060">
    <property type="entry name" value="His-Me finger endonucleases"/>
    <property type="match status" value="1"/>
</dbReference>
<organism evidence="2 3">
    <name type="scientific">Staphylococcus felis</name>
    <dbReference type="NCBI Taxonomy" id="46127"/>
    <lineage>
        <taxon>Bacteria</taxon>
        <taxon>Bacillati</taxon>
        <taxon>Bacillota</taxon>
        <taxon>Bacilli</taxon>
        <taxon>Bacillales</taxon>
        <taxon>Staphylococcaceae</taxon>
        <taxon>Staphylococcus</taxon>
    </lineage>
</organism>
<feature type="domain" description="HNH nuclease" evidence="1">
    <location>
        <begin position="236"/>
        <end position="264"/>
    </location>
</feature>
<gene>
    <name evidence="2" type="ORF">DOS83_07670</name>
</gene>
<dbReference type="Proteomes" id="UP000256562">
    <property type="component" value="Unassembled WGS sequence"/>
</dbReference>
<dbReference type="OrthoDB" id="6631788at2"/>
<proteinExistence type="predicted"/>
<reference evidence="2 3" key="1">
    <citation type="journal article" date="2018" name="Vet. Microbiol.">
        <title>Characterisation of Staphylococcus felis isolated from cats using whole genome sequencing.</title>
        <authorList>
            <person name="Worthing K."/>
            <person name="Pang S."/>
            <person name="Trott D.J."/>
            <person name="Abraham S."/>
            <person name="Coombs G.W."/>
            <person name="Jordan D."/>
            <person name="McIntyre L."/>
            <person name="Davies M.R."/>
            <person name="Norris J."/>
        </authorList>
    </citation>
    <scope>NUCLEOTIDE SEQUENCE [LARGE SCALE GENOMIC DNA]</scope>
    <source>
        <strain evidence="2 3">F9</strain>
    </source>
</reference>
<comment type="caution">
    <text evidence="2">The sequence shown here is derived from an EMBL/GenBank/DDBJ whole genome shotgun (WGS) entry which is preliminary data.</text>
</comment>
<dbReference type="Pfam" id="PF13392">
    <property type="entry name" value="HNH_3"/>
    <property type="match status" value="1"/>
</dbReference>
<dbReference type="RefSeq" id="WP_116094549.1">
    <property type="nucleotide sequence ID" value="NZ_QKXQ01000360.1"/>
</dbReference>
<evidence type="ECO:0000313" key="2">
    <source>
        <dbReference type="EMBL" id="REH94319.1"/>
    </source>
</evidence>
<evidence type="ECO:0000259" key="1">
    <source>
        <dbReference type="Pfam" id="PF13392"/>
    </source>
</evidence>
<dbReference type="AlphaFoldDB" id="A0A3E0INZ7"/>
<evidence type="ECO:0000313" key="3">
    <source>
        <dbReference type="Proteomes" id="UP000256562"/>
    </source>
</evidence>
<dbReference type="InterPro" id="IPR003615">
    <property type="entry name" value="HNH_nuc"/>
</dbReference>